<dbReference type="NCBIfam" id="TIGR00089">
    <property type="entry name" value="MiaB/RimO family radical SAM methylthiotransferase"/>
    <property type="match status" value="1"/>
</dbReference>
<feature type="domain" description="MTTase N-terminal" evidence="11">
    <location>
        <begin position="9"/>
        <end position="125"/>
    </location>
</feature>
<name>A0ABT1YZD7_9RHOB</name>
<feature type="domain" description="Radical SAM core" evidence="12">
    <location>
        <begin position="149"/>
        <end position="384"/>
    </location>
</feature>
<comment type="subunit">
    <text evidence="9">Monomer.</text>
</comment>
<dbReference type="InterPro" id="IPR006638">
    <property type="entry name" value="Elp3/MiaA/NifB-like_rSAM"/>
</dbReference>
<feature type="binding site" evidence="9">
    <location>
        <position position="163"/>
    </location>
    <ligand>
        <name>[4Fe-4S] cluster</name>
        <dbReference type="ChEBI" id="CHEBI:49883"/>
        <label>2</label>
        <note>4Fe-4S-S-AdoMet</note>
    </ligand>
</feature>
<dbReference type="InterPro" id="IPR013848">
    <property type="entry name" value="Methylthiotransferase_N"/>
</dbReference>
<dbReference type="PROSITE" id="PS51918">
    <property type="entry name" value="RADICAL_SAM"/>
    <property type="match status" value="1"/>
</dbReference>
<gene>
    <name evidence="9 13" type="primary">miaB</name>
    <name evidence="13" type="ORF">NTA49_06805</name>
</gene>
<evidence type="ECO:0000256" key="4">
    <source>
        <dbReference type="ARBA" id="ARBA00022691"/>
    </source>
</evidence>
<feature type="binding site" evidence="9">
    <location>
        <position position="54"/>
    </location>
    <ligand>
        <name>[4Fe-4S] cluster</name>
        <dbReference type="ChEBI" id="CHEBI:49883"/>
        <label>1</label>
    </ligand>
</feature>
<evidence type="ECO:0000256" key="2">
    <source>
        <dbReference type="ARBA" id="ARBA00022485"/>
    </source>
</evidence>
<protein>
    <recommendedName>
        <fullName evidence="8 9">tRNA-2-methylthio-N(6)-dimethylallyladenosine synthase</fullName>
        <ecNumber evidence="8 9">2.8.4.3</ecNumber>
    </recommendedName>
    <alternativeName>
        <fullName evidence="9">(Dimethylallyl)adenosine tRNA methylthiotransferase MiaB</fullName>
    </alternativeName>
    <alternativeName>
        <fullName evidence="9">tRNA-i(6)A37 methylthiotransferase</fullName>
    </alternativeName>
</protein>
<evidence type="ECO:0000256" key="7">
    <source>
        <dbReference type="ARBA" id="ARBA00023014"/>
    </source>
</evidence>
<evidence type="ECO:0000313" key="14">
    <source>
        <dbReference type="Proteomes" id="UP001165396"/>
    </source>
</evidence>
<feature type="binding site" evidence="9">
    <location>
        <position position="167"/>
    </location>
    <ligand>
        <name>[4Fe-4S] cluster</name>
        <dbReference type="ChEBI" id="CHEBI:49883"/>
        <label>2</label>
        <note>4Fe-4S-S-AdoMet</note>
    </ligand>
</feature>
<dbReference type="PROSITE" id="PS51449">
    <property type="entry name" value="MTTASE_N"/>
    <property type="match status" value="1"/>
</dbReference>
<keyword evidence="9" id="KW-0963">Cytoplasm</keyword>
<evidence type="ECO:0000313" key="13">
    <source>
        <dbReference type="EMBL" id="MCR8826244.1"/>
    </source>
</evidence>
<evidence type="ECO:0000256" key="6">
    <source>
        <dbReference type="ARBA" id="ARBA00023004"/>
    </source>
</evidence>
<dbReference type="RefSeq" id="WP_258293928.1">
    <property type="nucleotide sequence ID" value="NZ_JANKJG010000003.1"/>
</dbReference>
<dbReference type="SFLD" id="SFLDG01082">
    <property type="entry name" value="B12-binding_domain_containing"/>
    <property type="match status" value="1"/>
</dbReference>
<sequence>MTQTKSAPKKLFIKTYGCQMNVYDSERMAEALGGQGYVETSTASDADMILLNTCHIREKAAEKIYSELGRYRDLKDVKPDLMIGVAGCVAQAEGAEIMRRQPLVDLVVGPQSYHKLPQMEARARRGEKSLDTDFPEEDKFEQLKSRPKAARGPTAFLTVQEGCDKFCAFCVVPYTRGAEVSRPAARIIDEAKGLVDRGVREITLLGQNVNAYHGTGPDGSDYTLARLIWDLDRIEGLERIRFTTSHPNDMSDDLIEAHGTCAKLMPYLHLPVQSGSDRILKRMNRSHTAEGYLKLLDRIRAARPDIVMSGDFIVGFPEETEADFQATLDLIEEVKYGYAYSFKYSTRPGTPAAERPQVDPSEADDRLQRIQGLITRHQRQIQQDMVGRTVGVLFEKPGRQAGQMVGKSDYLHAVHVDSDAVAPGEVRAVRIVSSGTNSLGGVLLG</sequence>
<dbReference type="Proteomes" id="UP001165396">
    <property type="component" value="Unassembled WGS sequence"/>
</dbReference>
<feature type="binding site" evidence="9">
    <location>
        <position position="170"/>
    </location>
    <ligand>
        <name>[4Fe-4S] cluster</name>
        <dbReference type="ChEBI" id="CHEBI:49883"/>
        <label>2</label>
        <note>4Fe-4S-S-AdoMet</note>
    </ligand>
</feature>
<dbReference type="InterPro" id="IPR002792">
    <property type="entry name" value="TRAM_dom"/>
</dbReference>
<comment type="subcellular location">
    <subcellularLocation>
        <location evidence="9">Cytoplasm</location>
    </subcellularLocation>
</comment>
<dbReference type="InterPro" id="IPR007197">
    <property type="entry name" value="rSAM"/>
</dbReference>
<comment type="cofactor">
    <cofactor evidence="9">
        <name>[4Fe-4S] cluster</name>
        <dbReference type="ChEBI" id="CHEBI:49883"/>
    </cofactor>
    <text evidence="9">Binds 2 [4Fe-4S] clusters. One cluster is coordinated with 3 cysteines and an exchangeable S-adenosyl-L-methionine.</text>
</comment>
<evidence type="ECO:0000259" key="11">
    <source>
        <dbReference type="PROSITE" id="PS51449"/>
    </source>
</evidence>
<feature type="binding site" evidence="9">
    <location>
        <position position="88"/>
    </location>
    <ligand>
        <name>[4Fe-4S] cluster</name>
        <dbReference type="ChEBI" id="CHEBI:49883"/>
        <label>1</label>
    </ligand>
</feature>
<evidence type="ECO:0000256" key="8">
    <source>
        <dbReference type="ARBA" id="ARBA00033765"/>
    </source>
</evidence>
<evidence type="ECO:0000259" key="10">
    <source>
        <dbReference type="PROSITE" id="PS50926"/>
    </source>
</evidence>
<comment type="function">
    <text evidence="1 9">Catalyzes the methylthiolation of N6-(dimethylallyl)adenosine (i(6)A), leading to the formation of 2-methylthio-N6-(dimethylallyl)adenosine (ms(2)i(6)A) at position 37 in tRNAs that read codons beginning with uridine.</text>
</comment>
<dbReference type="CDD" id="cd01335">
    <property type="entry name" value="Radical_SAM"/>
    <property type="match status" value="1"/>
</dbReference>
<dbReference type="Gene3D" id="3.40.50.12160">
    <property type="entry name" value="Methylthiotransferase, N-terminal domain"/>
    <property type="match status" value="1"/>
</dbReference>
<accession>A0ABT1YZD7</accession>
<evidence type="ECO:0000256" key="1">
    <source>
        <dbReference type="ARBA" id="ARBA00003234"/>
    </source>
</evidence>
<feature type="binding site" evidence="9">
    <location>
        <position position="18"/>
    </location>
    <ligand>
        <name>[4Fe-4S] cluster</name>
        <dbReference type="ChEBI" id="CHEBI:49883"/>
        <label>1</label>
    </ligand>
</feature>
<keyword evidence="4 9" id="KW-0949">S-adenosyl-L-methionine</keyword>
<dbReference type="GO" id="GO:0035597">
    <property type="term" value="F:tRNA-2-methylthio-N(6)-dimethylallyladenosine(37) synthase activity"/>
    <property type="evidence" value="ECO:0007669"/>
    <property type="project" value="UniProtKB-EC"/>
</dbReference>
<feature type="domain" description="TRAM" evidence="10">
    <location>
        <begin position="383"/>
        <end position="445"/>
    </location>
</feature>
<dbReference type="EMBL" id="JANKJG010000003">
    <property type="protein sequence ID" value="MCR8826244.1"/>
    <property type="molecule type" value="Genomic_DNA"/>
</dbReference>
<dbReference type="InterPro" id="IPR038135">
    <property type="entry name" value="Methylthiotransferase_N_sf"/>
</dbReference>
<dbReference type="EC" id="2.8.4.3" evidence="8 9"/>
<dbReference type="Pfam" id="PF04055">
    <property type="entry name" value="Radical_SAM"/>
    <property type="match status" value="1"/>
</dbReference>
<dbReference type="Gene3D" id="3.80.30.20">
    <property type="entry name" value="tm_1862 like domain"/>
    <property type="match status" value="1"/>
</dbReference>
<keyword evidence="5 9" id="KW-0479">Metal-binding</keyword>
<evidence type="ECO:0000256" key="5">
    <source>
        <dbReference type="ARBA" id="ARBA00022723"/>
    </source>
</evidence>
<dbReference type="SFLD" id="SFLDS00029">
    <property type="entry name" value="Radical_SAM"/>
    <property type="match status" value="1"/>
</dbReference>
<proteinExistence type="inferred from homology"/>
<dbReference type="InterPro" id="IPR023404">
    <property type="entry name" value="rSAM_horseshoe"/>
</dbReference>
<keyword evidence="14" id="KW-1185">Reference proteome</keyword>
<dbReference type="PROSITE" id="PS50926">
    <property type="entry name" value="TRAM"/>
    <property type="match status" value="1"/>
</dbReference>
<evidence type="ECO:0000256" key="3">
    <source>
        <dbReference type="ARBA" id="ARBA00022679"/>
    </source>
</evidence>
<dbReference type="HAMAP" id="MF_01864">
    <property type="entry name" value="tRNA_metthiotr_MiaB"/>
    <property type="match status" value="1"/>
</dbReference>
<evidence type="ECO:0000259" key="12">
    <source>
        <dbReference type="PROSITE" id="PS51918"/>
    </source>
</evidence>
<dbReference type="PANTHER" id="PTHR43020:SF2">
    <property type="entry name" value="MITOCHONDRIAL TRNA METHYLTHIOTRANSFERASE CDK5RAP1"/>
    <property type="match status" value="1"/>
</dbReference>
<keyword evidence="3 9" id="KW-0808">Transferase</keyword>
<dbReference type="SMART" id="SM00729">
    <property type="entry name" value="Elp3"/>
    <property type="match status" value="1"/>
</dbReference>
<dbReference type="PANTHER" id="PTHR43020">
    <property type="entry name" value="CDK5 REGULATORY SUBUNIT-ASSOCIATED PROTEIN 1"/>
    <property type="match status" value="1"/>
</dbReference>
<dbReference type="SFLD" id="SFLDF00273">
    <property type="entry name" value="(dimethylallyl)adenosine_tRNA"/>
    <property type="match status" value="1"/>
</dbReference>
<evidence type="ECO:0000256" key="9">
    <source>
        <dbReference type="HAMAP-Rule" id="MF_01864"/>
    </source>
</evidence>
<reference evidence="13" key="1">
    <citation type="submission" date="2022-07" db="EMBL/GenBank/DDBJ databases">
        <title>Pseudosulfitobacter sp. strain AP-MA-4, whole genome sequence.</title>
        <authorList>
            <person name="Jiang Y."/>
        </authorList>
    </citation>
    <scope>NUCLEOTIDE SEQUENCE</scope>
    <source>
        <strain evidence="13">AP-MA-4</strain>
    </source>
</reference>
<keyword evidence="9" id="KW-0819">tRNA processing</keyword>
<organism evidence="13 14">
    <name type="scientific">Pseudosulfitobacter koreensis</name>
    <dbReference type="NCBI Taxonomy" id="2968472"/>
    <lineage>
        <taxon>Bacteria</taxon>
        <taxon>Pseudomonadati</taxon>
        <taxon>Pseudomonadota</taxon>
        <taxon>Alphaproteobacteria</taxon>
        <taxon>Rhodobacterales</taxon>
        <taxon>Roseobacteraceae</taxon>
        <taxon>Pseudosulfitobacter</taxon>
    </lineage>
</organism>
<keyword evidence="7 9" id="KW-0411">Iron-sulfur</keyword>
<dbReference type="Pfam" id="PF00919">
    <property type="entry name" value="UPF0004"/>
    <property type="match status" value="1"/>
</dbReference>
<dbReference type="SUPFAM" id="SSF102114">
    <property type="entry name" value="Radical SAM enzymes"/>
    <property type="match status" value="1"/>
</dbReference>
<comment type="catalytic activity">
    <reaction evidence="9">
        <text>N(6)-dimethylallyladenosine(37) in tRNA + (sulfur carrier)-SH + AH2 + 2 S-adenosyl-L-methionine = 2-methylsulfanyl-N(6)-dimethylallyladenosine(37) in tRNA + (sulfur carrier)-H + 5'-deoxyadenosine + L-methionine + A + S-adenosyl-L-homocysteine + 2 H(+)</text>
        <dbReference type="Rhea" id="RHEA:37067"/>
        <dbReference type="Rhea" id="RHEA-COMP:10375"/>
        <dbReference type="Rhea" id="RHEA-COMP:10376"/>
        <dbReference type="Rhea" id="RHEA-COMP:14737"/>
        <dbReference type="Rhea" id="RHEA-COMP:14739"/>
        <dbReference type="ChEBI" id="CHEBI:13193"/>
        <dbReference type="ChEBI" id="CHEBI:15378"/>
        <dbReference type="ChEBI" id="CHEBI:17319"/>
        <dbReference type="ChEBI" id="CHEBI:17499"/>
        <dbReference type="ChEBI" id="CHEBI:29917"/>
        <dbReference type="ChEBI" id="CHEBI:57844"/>
        <dbReference type="ChEBI" id="CHEBI:57856"/>
        <dbReference type="ChEBI" id="CHEBI:59789"/>
        <dbReference type="ChEBI" id="CHEBI:64428"/>
        <dbReference type="ChEBI" id="CHEBI:74415"/>
        <dbReference type="ChEBI" id="CHEBI:74417"/>
        <dbReference type="EC" id="2.8.4.3"/>
    </reaction>
</comment>
<comment type="caution">
    <text evidence="13">The sequence shown here is derived from an EMBL/GenBank/DDBJ whole genome shotgun (WGS) entry which is preliminary data.</text>
</comment>
<dbReference type="InterPro" id="IPR058240">
    <property type="entry name" value="rSAM_sf"/>
</dbReference>
<dbReference type="PROSITE" id="PS01278">
    <property type="entry name" value="MTTASE_RADICAL"/>
    <property type="match status" value="1"/>
</dbReference>
<dbReference type="InterPro" id="IPR005839">
    <property type="entry name" value="Methylthiotransferase"/>
</dbReference>
<comment type="similarity">
    <text evidence="9">Belongs to the methylthiotransferase family. MiaB subfamily.</text>
</comment>
<dbReference type="InterPro" id="IPR006463">
    <property type="entry name" value="MiaB_methiolase"/>
</dbReference>
<dbReference type="NCBIfam" id="TIGR01574">
    <property type="entry name" value="miaB-methiolase"/>
    <property type="match status" value="1"/>
</dbReference>
<dbReference type="InterPro" id="IPR020612">
    <property type="entry name" value="Methylthiotransferase_CS"/>
</dbReference>
<dbReference type="SFLD" id="SFLDG01061">
    <property type="entry name" value="methylthiotransferase"/>
    <property type="match status" value="1"/>
</dbReference>
<keyword evidence="2 9" id="KW-0004">4Fe-4S</keyword>
<keyword evidence="6 9" id="KW-0408">Iron</keyword>